<proteinExistence type="inferred from homology"/>
<feature type="active site" description="Proton donor" evidence="2">
    <location>
        <position position="96"/>
    </location>
</feature>
<dbReference type="Pfam" id="PF02502">
    <property type="entry name" value="LacAB_rpiB"/>
    <property type="match status" value="1"/>
</dbReference>
<keyword evidence="4" id="KW-0413">Isomerase</keyword>
<feature type="binding site" evidence="3">
    <location>
        <position position="130"/>
    </location>
    <ligand>
        <name>D-ribulose 5-phosphate</name>
        <dbReference type="ChEBI" id="CHEBI:58121"/>
    </ligand>
</feature>
<accession>A0A369A373</accession>
<dbReference type="GO" id="GO:0009052">
    <property type="term" value="P:pentose-phosphate shunt, non-oxidative branch"/>
    <property type="evidence" value="ECO:0007669"/>
    <property type="project" value="TreeGrafter"/>
</dbReference>
<organism evidence="4 5">
    <name type="scientific">Schleiferia thermophila</name>
    <dbReference type="NCBI Taxonomy" id="884107"/>
    <lineage>
        <taxon>Bacteria</taxon>
        <taxon>Pseudomonadati</taxon>
        <taxon>Bacteroidota</taxon>
        <taxon>Flavobacteriia</taxon>
        <taxon>Flavobacteriales</taxon>
        <taxon>Schleiferiaceae</taxon>
        <taxon>Schleiferia</taxon>
    </lineage>
</organism>
<dbReference type="GO" id="GO:0004751">
    <property type="term" value="F:ribose-5-phosphate isomerase activity"/>
    <property type="evidence" value="ECO:0007669"/>
    <property type="project" value="TreeGrafter"/>
</dbReference>
<evidence type="ECO:0000313" key="5">
    <source>
        <dbReference type="Proteomes" id="UP000253517"/>
    </source>
</evidence>
<dbReference type="InterPro" id="IPR003500">
    <property type="entry name" value="RpiB_LacA_LacB"/>
</dbReference>
<protein>
    <submittedName>
        <fullName evidence="4">Ribose 5-phosphate isomerase B</fullName>
    </submittedName>
</protein>
<feature type="active site" description="Proton acceptor" evidence="2">
    <location>
        <position position="63"/>
    </location>
</feature>
<feature type="binding site" evidence="3">
    <location>
        <begin position="64"/>
        <end position="68"/>
    </location>
    <ligand>
        <name>D-ribulose 5-phosphate</name>
        <dbReference type="ChEBI" id="CHEBI:58121"/>
    </ligand>
</feature>
<feature type="binding site" evidence="3">
    <location>
        <position position="134"/>
    </location>
    <ligand>
        <name>D-ribulose 5-phosphate</name>
        <dbReference type="ChEBI" id="CHEBI:58121"/>
    </ligand>
</feature>
<evidence type="ECO:0000256" key="3">
    <source>
        <dbReference type="PIRSR" id="PIRSR005384-2"/>
    </source>
</evidence>
<comment type="caution">
    <text evidence="4">The sequence shown here is derived from an EMBL/GenBank/DDBJ whole genome shotgun (WGS) entry which is preliminary data.</text>
</comment>
<gene>
    <name evidence="4" type="ORF">DES35_102106</name>
</gene>
<dbReference type="PANTHER" id="PTHR30345">
    <property type="entry name" value="RIBOSE-5-PHOSPHATE ISOMERASE B"/>
    <property type="match status" value="1"/>
</dbReference>
<feature type="binding site" evidence="3">
    <location>
        <position position="97"/>
    </location>
    <ligand>
        <name>D-ribulose 5-phosphate</name>
        <dbReference type="ChEBI" id="CHEBI:58121"/>
    </ligand>
</feature>
<dbReference type="SUPFAM" id="SSF89623">
    <property type="entry name" value="Ribose/Galactose isomerase RpiB/AlsB"/>
    <property type="match status" value="1"/>
</dbReference>
<sequence length="142" mass="15747">MKIAIANDHAGYSLKVKILNTLNEYQFIDLGADTDQSVDYPDFGHALANEVERGNVNFGIAICGSGNGINMTVNKHKNIRGALCWNVEIARLARLHNDANIVSLPARFLSDNDAIEIVRVFLNTDFEGGRHINRVRKIPCQV</sequence>
<reference evidence="4 5" key="1">
    <citation type="submission" date="2018-07" db="EMBL/GenBank/DDBJ databases">
        <title>Genomic Encyclopedia of Type Strains, Phase IV (KMG-IV): sequencing the most valuable type-strain genomes for metagenomic binning, comparative biology and taxonomic classification.</title>
        <authorList>
            <person name="Goeker M."/>
        </authorList>
    </citation>
    <scope>NUCLEOTIDE SEQUENCE [LARGE SCALE GENOMIC DNA]</scope>
    <source>
        <strain evidence="4 5">DSM 21410</strain>
    </source>
</reference>
<dbReference type="PANTHER" id="PTHR30345:SF0">
    <property type="entry name" value="DNA DAMAGE-REPAIR_TOLERATION PROTEIN DRT102"/>
    <property type="match status" value="1"/>
</dbReference>
<dbReference type="RefSeq" id="WP_037359263.1">
    <property type="nucleotide sequence ID" value="NZ_BHZF01000002.1"/>
</dbReference>
<feature type="binding site" evidence="3">
    <location>
        <position position="107"/>
    </location>
    <ligand>
        <name>D-ribulose 5-phosphate</name>
        <dbReference type="ChEBI" id="CHEBI:58121"/>
    </ligand>
</feature>
<name>A0A369A373_9FLAO</name>
<dbReference type="NCBIfam" id="TIGR00689">
    <property type="entry name" value="rpiB_lacA_lacB"/>
    <property type="match status" value="1"/>
</dbReference>
<evidence type="ECO:0000256" key="1">
    <source>
        <dbReference type="ARBA" id="ARBA00008754"/>
    </source>
</evidence>
<dbReference type="AlphaFoldDB" id="A0A369A373"/>
<keyword evidence="5" id="KW-1185">Reference proteome</keyword>
<dbReference type="GO" id="GO:0019316">
    <property type="term" value="P:D-allose catabolic process"/>
    <property type="evidence" value="ECO:0007669"/>
    <property type="project" value="TreeGrafter"/>
</dbReference>
<dbReference type="EMBL" id="QPJS01000002">
    <property type="protein sequence ID" value="RCX03655.1"/>
    <property type="molecule type" value="Genomic_DNA"/>
</dbReference>
<comment type="similarity">
    <text evidence="1">Belongs to the LacAB/RpiB family.</text>
</comment>
<dbReference type="NCBIfam" id="NF004051">
    <property type="entry name" value="PRK05571.1"/>
    <property type="match status" value="1"/>
</dbReference>
<evidence type="ECO:0000313" key="4">
    <source>
        <dbReference type="EMBL" id="RCX03655.1"/>
    </source>
</evidence>
<dbReference type="InterPro" id="IPR036569">
    <property type="entry name" value="RpiB_LacA_LacB_sf"/>
</dbReference>
<dbReference type="PIRSF" id="PIRSF005384">
    <property type="entry name" value="RpiB_LacA_B"/>
    <property type="match status" value="1"/>
</dbReference>
<dbReference type="Gene3D" id="3.40.1400.10">
    <property type="entry name" value="Sugar-phosphate isomerase, RpiB/LacA/LacB"/>
    <property type="match status" value="1"/>
</dbReference>
<evidence type="ECO:0000256" key="2">
    <source>
        <dbReference type="PIRSR" id="PIRSR005384-1"/>
    </source>
</evidence>
<feature type="binding site" evidence="3">
    <location>
        <begin position="8"/>
        <end position="9"/>
    </location>
    <ligand>
        <name>D-ribulose 5-phosphate</name>
        <dbReference type="ChEBI" id="CHEBI:58121"/>
    </ligand>
</feature>
<dbReference type="Proteomes" id="UP000253517">
    <property type="component" value="Unassembled WGS sequence"/>
</dbReference>